<accession>A0A0J1IN30</accession>
<dbReference type="EMBL" id="LDPH01000004">
    <property type="protein sequence ID" value="KLV27371.1"/>
    <property type="molecule type" value="Genomic_DNA"/>
</dbReference>
<dbReference type="PATRIC" id="fig|1397.4.peg.4227"/>
<sequence>MTSTISSVQRDLDNLEIGGRNLVQNTSSDFKSATFGGWDFYFADKVQHWSKGMILTGRIYLKPTNQDASIMLHVRYTGGAYNQFRGNVIKAGDEGYSTVTITVPNRDDISHIEYSIRHSSATTPSDTVQYKEAKVEKGNKPTDWSPAPEDMATVSQISQLSDAINLRVTKDDLMTQINLNPQGVLIQGKNLILDGNTTVNGTFKVGNGNITSLDAGKVTAGTLDAAKVSVVNLNASNIKTGTLTGVTIRSVSGGDTTEIKGGNVSSTGTFTRTFGTSSTATYISTFDSYNGVVRVGITSKKSNGVERVDSSGGRATMLTDKGITTQRAIHSGSSDKNGARFIDFFADETLTSGVQGLGMHIFSGQSMRIEATQGITLTRAGNSDNVLFVDGDMRARQALVNTIQYNNDFSGVNIYIKPSATGEVRFTAANTMDNYVDIRARQVFSNTLQNNNGVDGGNMYIKPAANGELRVTLENTTSTYIDLRARQLFANTLQRNSGASGINIYIKPAGGGEVRATVENTTDSYVPVRASSFPTASLAEYKQDIRPHTDSALAIINSATIYDYRLRSEVAQGKDRVRIGLVIGEGYKTPSCVVDGDGVEQYMMNSLSWLAIQEVDEKFEKKYRALEVENFALKQRVEELEKAVYAA</sequence>
<dbReference type="Pfam" id="PF07902">
    <property type="entry name" value="Gp58"/>
    <property type="match status" value="1"/>
</dbReference>
<reference evidence="2 3" key="1">
    <citation type="submission" date="2015-05" db="EMBL/GenBank/DDBJ databases">
        <title>Whole genome sequence and identification of bacterial endophytes from Costus igneus.</title>
        <authorList>
            <person name="Lee Y.P."/>
            <person name="Gan H.M."/>
            <person name="Eng W."/>
            <person name="Wheatley M.S."/>
            <person name="Caraballo A."/>
            <person name="Polter S."/>
            <person name="Savka M.A."/>
            <person name="Hudson A.O."/>
        </authorList>
    </citation>
    <scope>NUCLEOTIDE SEQUENCE [LARGE SCALE GENOMIC DNA]</scope>
    <source>
        <strain evidence="2 3">RIT379</strain>
    </source>
</reference>
<dbReference type="Proteomes" id="UP000036045">
    <property type="component" value="Unassembled WGS sequence"/>
</dbReference>
<comment type="caution">
    <text evidence="2">The sequence shown here is derived from an EMBL/GenBank/DDBJ whole genome shotgun (WGS) entry which is preliminary data.</text>
</comment>
<protein>
    <recommendedName>
        <fullName evidence="1">Gp58-like domain-containing protein</fullName>
    </recommendedName>
</protein>
<keyword evidence="3" id="KW-1185">Reference proteome</keyword>
<name>A0A0J1IN30_NIACI</name>
<evidence type="ECO:0000313" key="3">
    <source>
        <dbReference type="Proteomes" id="UP000036045"/>
    </source>
</evidence>
<dbReference type="InterPro" id="IPR012892">
    <property type="entry name" value="Gp58"/>
</dbReference>
<dbReference type="AlphaFoldDB" id="A0A0J1IN30"/>
<proteinExistence type="predicted"/>
<gene>
    <name evidence="2" type="ORF">ABW02_07670</name>
</gene>
<organism evidence="2 3">
    <name type="scientific">Niallia circulans</name>
    <name type="common">Bacillus circulans</name>
    <dbReference type="NCBI Taxonomy" id="1397"/>
    <lineage>
        <taxon>Bacteria</taxon>
        <taxon>Bacillati</taxon>
        <taxon>Bacillota</taxon>
        <taxon>Bacilli</taxon>
        <taxon>Bacillales</taxon>
        <taxon>Bacillaceae</taxon>
        <taxon>Niallia</taxon>
    </lineage>
</organism>
<feature type="domain" description="Gp58-like" evidence="1">
    <location>
        <begin position="167"/>
        <end position="242"/>
    </location>
</feature>
<evidence type="ECO:0000259" key="1">
    <source>
        <dbReference type="Pfam" id="PF07902"/>
    </source>
</evidence>
<evidence type="ECO:0000313" key="2">
    <source>
        <dbReference type="EMBL" id="KLV27371.1"/>
    </source>
</evidence>